<dbReference type="eggNOG" id="COG3391">
    <property type="taxonomic scope" value="Bacteria"/>
</dbReference>
<reference evidence="2 3" key="1">
    <citation type="journal article" date="2014" name="Genome Announc.">
        <title>Draft Genome Sequence of the Antitrypanosomally Active Sponge-Associated Bacterium Actinokineospora sp. Strain EG49.</title>
        <authorList>
            <person name="Harjes J."/>
            <person name="Ryu T."/>
            <person name="Abdelmohsen U.R."/>
            <person name="Moitinho-Silva L."/>
            <person name="Horn H."/>
            <person name="Ravasi T."/>
            <person name="Hentschel U."/>
        </authorList>
    </citation>
    <scope>NUCLEOTIDE SEQUENCE [LARGE SCALE GENOMIC DNA]</scope>
    <source>
        <strain evidence="2 3">EG49</strain>
    </source>
</reference>
<dbReference type="PATRIC" id="fig|909613.9.peg.5476"/>
<dbReference type="SUPFAM" id="SSF101898">
    <property type="entry name" value="NHL repeat"/>
    <property type="match status" value="1"/>
</dbReference>
<dbReference type="Gene3D" id="2.130.10.10">
    <property type="entry name" value="YVTN repeat-like/Quinoprotein amine dehydrogenase"/>
    <property type="match status" value="1"/>
</dbReference>
<dbReference type="OrthoDB" id="4446106at2"/>
<dbReference type="RefSeq" id="WP_035287863.1">
    <property type="nucleotide sequence ID" value="NZ_AYXG01000212.1"/>
</dbReference>
<keyword evidence="3" id="KW-1185">Reference proteome</keyword>
<dbReference type="STRING" id="909613.UO65_5476"/>
<sequence>MRPLVVVALVVSTGASLLAGCSSDAQPTDELMLSSNPVAATAARSPAQTKTPAGTVLPLAAPVTAVATDERTRTLAVAVSTPPSVQLYDLDGLDAAPRSVALPGPATALAVAAPGGPVLASTGDKNAVVRVDLSSATATPATVDGDPVAATGYRSDTLVAVRGGKGVAVLRGDGVQRVISGGLLSADQVYGVGDRAVVLDRLRNAVFQLDVAQGTVGEGLRAGQGATNGVVDRFDRVLVTDTRGGALLAFSVDPLLMRQRFPVPGSPYGIAYDRERDLVWVTLTETNEVVGFAVAGEEPVERHRFPTVVQPDSVAVDPVSGRVVVASGTGGGVQVVQP</sequence>
<dbReference type="EMBL" id="AYXG01000212">
    <property type="protein sequence ID" value="EWC59260.1"/>
    <property type="molecule type" value="Genomic_DNA"/>
</dbReference>
<dbReference type="PROSITE" id="PS51257">
    <property type="entry name" value="PROKAR_LIPOPROTEIN"/>
    <property type="match status" value="1"/>
</dbReference>
<dbReference type="InterPro" id="IPR015943">
    <property type="entry name" value="WD40/YVTN_repeat-like_dom_sf"/>
</dbReference>
<comment type="caution">
    <text evidence="2">The sequence shown here is derived from an EMBL/GenBank/DDBJ whole genome shotgun (WGS) entry which is preliminary data.</text>
</comment>
<protein>
    <submittedName>
        <fullName evidence="2">Lipoprotein LppL</fullName>
    </submittedName>
</protein>
<proteinExistence type="predicted"/>
<feature type="signal peptide" evidence="1">
    <location>
        <begin position="1"/>
        <end position="19"/>
    </location>
</feature>
<evidence type="ECO:0000313" key="3">
    <source>
        <dbReference type="Proteomes" id="UP000019277"/>
    </source>
</evidence>
<accession>W7IEI2</accession>
<keyword evidence="1" id="KW-0732">Signal</keyword>
<evidence type="ECO:0000256" key="1">
    <source>
        <dbReference type="SAM" id="SignalP"/>
    </source>
</evidence>
<keyword evidence="2" id="KW-0449">Lipoprotein</keyword>
<dbReference type="Proteomes" id="UP000019277">
    <property type="component" value="Unassembled WGS sequence"/>
</dbReference>
<name>W7IEI2_9PSEU</name>
<organism evidence="2 3">
    <name type="scientific">Actinokineospora spheciospongiae</name>
    <dbReference type="NCBI Taxonomy" id="909613"/>
    <lineage>
        <taxon>Bacteria</taxon>
        <taxon>Bacillati</taxon>
        <taxon>Actinomycetota</taxon>
        <taxon>Actinomycetes</taxon>
        <taxon>Pseudonocardiales</taxon>
        <taxon>Pseudonocardiaceae</taxon>
        <taxon>Actinokineospora</taxon>
    </lineage>
</organism>
<dbReference type="AlphaFoldDB" id="W7IEI2"/>
<feature type="chain" id="PRO_5039245702" evidence="1">
    <location>
        <begin position="20"/>
        <end position="338"/>
    </location>
</feature>
<gene>
    <name evidence="2" type="ORF">UO65_5476</name>
</gene>
<evidence type="ECO:0000313" key="2">
    <source>
        <dbReference type="EMBL" id="EWC59260.1"/>
    </source>
</evidence>